<dbReference type="SUPFAM" id="SSF52540">
    <property type="entry name" value="P-loop containing nucleoside triphosphate hydrolases"/>
    <property type="match status" value="2"/>
</dbReference>
<dbReference type="InterPro" id="IPR027417">
    <property type="entry name" value="P-loop_NTPase"/>
</dbReference>
<evidence type="ECO:0000256" key="5">
    <source>
        <dbReference type="ARBA" id="ARBA00022777"/>
    </source>
</evidence>
<dbReference type="RefSeq" id="WP_123103856.1">
    <property type="nucleotide sequence ID" value="NZ_RIBZ01000314.1"/>
</dbReference>
<keyword evidence="5" id="KW-0418">Kinase</keyword>
<name>A0A3M8VMS9_9ACTN</name>
<dbReference type="Pfam" id="PF06745">
    <property type="entry name" value="ATPase"/>
    <property type="match status" value="2"/>
</dbReference>
<dbReference type="PANTHER" id="PTHR42926">
    <property type="match status" value="1"/>
</dbReference>
<dbReference type="GO" id="GO:0005524">
    <property type="term" value="F:ATP binding"/>
    <property type="evidence" value="ECO:0007669"/>
    <property type="project" value="InterPro"/>
</dbReference>
<dbReference type="GO" id="GO:0016787">
    <property type="term" value="F:hydrolase activity"/>
    <property type="evidence" value="ECO:0007669"/>
    <property type="project" value="UniProtKB-KW"/>
</dbReference>
<dbReference type="Proteomes" id="UP000275401">
    <property type="component" value="Unassembled WGS sequence"/>
</dbReference>
<dbReference type="Gene3D" id="3.40.50.300">
    <property type="entry name" value="P-loop containing nucleotide triphosphate hydrolases"/>
    <property type="match status" value="2"/>
</dbReference>
<dbReference type="PANTHER" id="PTHR42926:SF1">
    <property type="entry name" value="CIRCADIAN CLOCK OSCILLATOR PROTEIN KAIC 1"/>
    <property type="match status" value="1"/>
</dbReference>
<keyword evidence="6" id="KW-0378">Hydrolase</keyword>
<gene>
    <name evidence="8" type="primary">kaiC</name>
    <name evidence="8" type="ORF">EEJ42_27000</name>
</gene>
<dbReference type="AlphaFoldDB" id="A0A3M8VMS9"/>
<dbReference type="NCBIfam" id="NF006799">
    <property type="entry name" value="PRK09302.1"/>
    <property type="match status" value="1"/>
</dbReference>
<keyword evidence="9" id="KW-1185">Reference proteome</keyword>
<dbReference type="EC" id="2.7.11.1" evidence="1"/>
<dbReference type="InterPro" id="IPR014774">
    <property type="entry name" value="KaiC-like_dom"/>
</dbReference>
<dbReference type="InterPro" id="IPR051347">
    <property type="entry name" value="Circadian_clock_KaiC-rel"/>
</dbReference>
<keyword evidence="4" id="KW-0677">Repeat</keyword>
<feature type="domain" description="KaiC" evidence="7">
    <location>
        <begin position="8"/>
        <end position="251"/>
    </location>
</feature>
<reference evidence="8 9" key="1">
    <citation type="submission" date="2018-11" db="EMBL/GenBank/DDBJ databases">
        <title>The Potential of Streptomyces as Biocontrol Agents against the Tomato grey mould, Botrytis cinerea (Gray mold) Frontiers in Microbiology.</title>
        <authorList>
            <person name="Li D."/>
        </authorList>
    </citation>
    <scope>NUCLEOTIDE SEQUENCE [LARGE SCALE GENOMIC DNA]</scope>
    <source>
        <strain evidence="8 9">NEAU-LD23</strain>
    </source>
</reference>
<protein>
    <recommendedName>
        <fullName evidence="1">non-specific serine/threonine protein kinase</fullName>
        <ecNumber evidence="1">2.7.11.1</ecNumber>
    </recommendedName>
</protein>
<dbReference type="SMART" id="SM00382">
    <property type="entry name" value="AAA"/>
    <property type="match status" value="2"/>
</dbReference>
<dbReference type="PROSITE" id="PS51146">
    <property type="entry name" value="KAIC"/>
    <property type="match status" value="2"/>
</dbReference>
<comment type="caution">
    <text evidence="8">The sequence shown here is derived from an EMBL/GenBank/DDBJ whole genome shotgun (WGS) entry which is preliminary data.</text>
</comment>
<keyword evidence="3" id="KW-0808">Transferase</keyword>
<dbReference type="PIRSF" id="PIRSF039117">
    <property type="entry name" value="KaiC"/>
    <property type="match status" value="1"/>
</dbReference>
<evidence type="ECO:0000259" key="7">
    <source>
        <dbReference type="PROSITE" id="PS51146"/>
    </source>
</evidence>
<sequence length="509" mass="55499">MSGPARLERLATGISGFDQIAIGGLPSGRSTLVTGTTGSGKTMFATEFLARGITKFDQPGVFVTFEETATDIRRNTSSFGLPIDQWESEGKWTFVDVSVDMVEEAPTIGSYDFGGLIARIEHEVRRTGATRVAMDSLGAVFTRFTDLGIVRHELFRIAASLGRLGVTTVLTVERAQEYDGVSRYGVEEFVFDNVVVLRNVLRDERRRRTVEIVKLRGCAHHTGEWLFTIDPDEGIVIMPQAFLMSRERASLERVSTGNAGLDRMIGGGLYRDAIALITGPTGTGKTLTGLRFAEAAYNAGERCLLASFDETREQLSRNAAGWGMDLAAMESSGLLWVLSDYPEVASLEDHFIRLRRIIDDYHPRRLVIDTLSALERIVSPRALLDFVISLGALLRQHEITTLLTSAPTGRVTPLATPAIAMEIASLTDVSILLRYVEHAGEIKRCIAVLQSRASAHDPAIREAMIDETGMVIGEPMTELSSIMGDSLGGPHWPIATPGRGMGEDRPSGG</sequence>
<evidence type="ECO:0000313" key="8">
    <source>
        <dbReference type="EMBL" id="RNG18327.1"/>
    </source>
</evidence>
<evidence type="ECO:0000256" key="1">
    <source>
        <dbReference type="ARBA" id="ARBA00012513"/>
    </source>
</evidence>
<evidence type="ECO:0000256" key="6">
    <source>
        <dbReference type="ARBA" id="ARBA00022801"/>
    </source>
</evidence>
<dbReference type="InterPro" id="IPR003593">
    <property type="entry name" value="AAA+_ATPase"/>
</dbReference>
<evidence type="ECO:0000256" key="2">
    <source>
        <dbReference type="ARBA" id="ARBA00022553"/>
    </source>
</evidence>
<dbReference type="InterPro" id="IPR030665">
    <property type="entry name" value="KaiC"/>
</dbReference>
<accession>A0A3M8VMS9</accession>
<evidence type="ECO:0000256" key="3">
    <source>
        <dbReference type="ARBA" id="ARBA00022679"/>
    </source>
</evidence>
<dbReference type="InterPro" id="IPR010624">
    <property type="entry name" value="KaiC_dom"/>
</dbReference>
<proteinExistence type="predicted"/>
<dbReference type="GO" id="GO:0004674">
    <property type="term" value="F:protein serine/threonine kinase activity"/>
    <property type="evidence" value="ECO:0007669"/>
    <property type="project" value="UniProtKB-EC"/>
</dbReference>
<feature type="domain" description="KaiC" evidence="7">
    <location>
        <begin position="252"/>
        <end position="486"/>
    </location>
</feature>
<evidence type="ECO:0000256" key="4">
    <source>
        <dbReference type="ARBA" id="ARBA00022737"/>
    </source>
</evidence>
<keyword evidence="2" id="KW-0597">Phosphoprotein</keyword>
<evidence type="ECO:0000313" key="9">
    <source>
        <dbReference type="Proteomes" id="UP000275401"/>
    </source>
</evidence>
<organism evidence="8 9">
    <name type="scientific">Streptomyces botrytidirepellens</name>
    <dbReference type="NCBI Taxonomy" id="2486417"/>
    <lineage>
        <taxon>Bacteria</taxon>
        <taxon>Bacillati</taxon>
        <taxon>Actinomycetota</taxon>
        <taxon>Actinomycetes</taxon>
        <taxon>Kitasatosporales</taxon>
        <taxon>Streptomycetaceae</taxon>
        <taxon>Streptomyces</taxon>
    </lineage>
</organism>
<dbReference type="EMBL" id="RIBZ01000314">
    <property type="protein sequence ID" value="RNG18327.1"/>
    <property type="molecule type" value="Genomic_DNA"/>
</dbReference>